<keyword evidence="3" id="KW-0520">NAD</keyword>
<dbReference type="EMBL" id="QDHA01000148">
    <property type="protein sequence ID" value="RCJ03533.1"/>
    <property type="molecule type" value="Genomic_DNA"/>
</dbReference>
<dbReference type="SUPFAM" id="SSF52283">
    <property type="entry name" value="Formate/glycerate dehydrogenase catalytic domain-like"/>
    <property type="match status" value="1"/>
</dbReference>
<proteinExistence type="inferred from homology"/>
<protein>
    <submittedName>
        <fullName evidence="7">2-hydroxyacid dehydrogenase</fullName>
    </submittedName>
</protein>
<feature type="domain" description="D-isomer specific 2-hydroxyacid dehydrogenase catalytic" evidence="5">
    <location>
        <begin position="27"/>
        <end position="308"/>
    </location>
</feature>
<evidence type="ECO:0000259" key="5">
    <source>
        <dbReference type="Pfam" id="PF00389"/>
    </source>
</evidence>
<dbReference type="Pfam" id="PF00389">
    <property type="entry name" value="2-Hacid_dh"/>
    <property type="match status" value="1"/>
</dbReference>
<dbReference type="PANTHER" id="PTHR10996:SF178">
    <property type="entry name" value="2-HYDROXYACID DEHYDROGENASE YGL185C-RELATED"/>
    <property type="match status" value="1"/>
</dbReference>
<dbReference type="FunFam" id="3.40.50.720:FF:000213">
    <property type="entry name" value="Putative 2-hydroxyacid dehydrogenase"/>
    <property type="match status" value="1"/>
</dbReference>
<dbReference type="Gene3D" id="3.40.50.720">
    <property type="entry name" value="NAD(P)-binding Rossmann-like Domain"/>
    <property type="match status" value="2"/>
</dbReference>
<dbReference type="SUPFAM" id="SSF51735">
    <property type="entry name" value="NAD(P)-binding Rossmann-fold domains"/>
    <property type="match status" value="1"/>
</dbReference>
<dbReference type="InterPro" id="IPR029752">
    <property type="entry name" value="D-isomer_DH_CS1"/>
</dbReference>
<dbReference type="AlphaFoldDB" id="A0A367P7N9"/>
<dbReference type="PANTHER" id="PTHR10996">
    <property type="entry name" value="2-HYDROXYACID DEHYDROGENASE-RELATED"/>
    <property type="match status" value="1"/>
</dbReference>
<evidence type="ECO:0000256" key="3">
    <source>
        <dbReference type="ARBA" id="ARBA00023027"/>
    </source>
</evidence>
<sequence>MKPRLLQHGRLPEAIEARLAEHYDVHPFWTETDPASFLARHGSEFVALTTRAAIGADATLLAALPSLRVISSFGVGLDKLDLDTARSRGIAVGYTPDVLNDCVADTAFALLMDVSRKISAADRFVRRGEWPKGQFPLATRVSGKRLGIIGMGRIGRVIAHRSAGFDMEVRYHSRNRSDDAPYTYEPSLEALARWADYLVIATAGGPSTRHLVCAAVLDALGPQGFLINIARGTVVDEAALVDALVHQRIAGAGLDVFEDEPHVPEALFELDNVVLLPHIASATHETRQAMAELVFENLQAFFATGAVRKSAI</sequence>
<evidence type="ECO:0000313" key="8">
    <source>
        <dbReference type="Proteomes" id="UP000253501"/>
    </source>
</evidence>
<keyword evidence="1" id="KW-0521">NADP</keyword>
<dbReference type="PROSITE" id="PS00065">
    <property type="entry name" value="D_2_HYDROXYACID_DH_1"/>
    <property type="match status" value="1"/>
</dbReference>
<dbReference type="InterPro" id="IPR006139">
    <property type="entry name" value="D-isomer_2_OHA_DH_cat_dom"/>
</dbReference>
<comment type="caution">
    <text evidence="7">The sequence shown here is derived from an EMBL/GenBank/DDBJ whole genome shotgun (WGS) entry which is preliminary data.</text>
</comment>
<dbReference type="GO" id="GO:0030267">
    <property type="term" value="F:glyoxylate reductase (NADPH) activity"/>
    <property type="evidence" value="ECO:0007669"/>
    <property type="project" value="TreeGrafter"/>
</dbReference>
<dbReference type="RefSeq" id="WP_114136203.1">
    <property type="nucleotide sequence ID" value="NZ_CP068436.1"/>
</dbReference>
<dbReference type="GO" id="GO:0005829">
    <property type="term" value="C:cytosol"/>
    <property type="evidence" value="ECO:0007669"/>
    <property type="project" value="TreeGrafter"/>
</dbReference>
<dbReference type="InterPro" id="IPR036291">
    <property type="entry name" value="NAD(P)-bd_dom_sf"/>
</dbReference>
<keyword evidence="2 4" id="KW-0560">Oxidoreductase</keyword>
<dbReference type="CDD" id="cd12156">
    <property type="entry name" value="HPPR"/>
    <property type="match status" value="1"/>
</dbReference>
<evidence type="ECO:0000256" key="2">
    <source>
        <dbReference type="ARBA" id="ARBA00023002"/>
    </source>
</evidence>
<dbReference type="GO" id="GO:0016618">
    <property type="term" value="F:hydroxypyruvate reductase [NAD(P)H] activity"/>
    <property type="evidence" value="ECO:0007669"/>
    <property type="project" value="TreeGrafter"/>
</dbReference>
<dbReference type="Pfam" id="PF02826">
    <property type="entry name" value="2-Hacid_dh_C"/>
    <property type="match status" value="1"/>
</dbReference>
<organism evidence="7 8">
    <name type="scientific">Cupriavidus necator</name>
    <name type="common">Alcaligenes eutrophus</name>
    <name type="synonym">Ralstonia eutropha</name>
    <dbReference type="NCBI Taxonomy" id="106590"/>
    <lineage>
        <taxon>Bacteria</taxon>
        <taxon>Pseudomonadati</taxon>
        <taxon>Pseudomonadota</taxon>
        <taxon>Betaproteobacteria</taxon>
        <taxon>Burkholderiales</taxon>
        <taxon>Burkholderiaceae</taxon>
        <taxon>Cupriavidus</taxon>
    </lineage>
</organism>
<evidence type="ECO:0000259" key="6">
    <source>
        <dbReference type="Pfam" id="PF02826"/>
    </source>
</evidence>
<dbReference type="InterPro" id="IPR006140">
    <property type="entry name" value="D-isomer_DH_NAD-bd"/>
</dbReference>
<feature type="domain" description="D-isomer specific 2-hydroxyacid dehydrogenase NAD-binding" evidence="6">
    <location>
        <begin position="108"/>
        <end position="280"/>
    </location>
</feature>
<evidence type="ECO:0000313" key="7">
    <source>
        <dbReference type="EMBL" id="RCJ03533.1"/>
    </source>
</evidence>
<dbReference type="InterPro" id="IPR050223">
    <property type="entry name" value="D-isomer_2-hydroxyacid_DH"/>
</dbReference>
<gene>
    <name evidence="7" type="ORF">DDK22_36815</name>
</gene>
<dbReference type="Proteomes" id="UP000253501">
    <property type="component" value="Unassembled WGS sequence"/>
</dbReference>
<evidence type="ECO:0000256" key="1">
    <source>
        <dbReference type="ARBA" id="ARBA00022857"/>
    </source>
</evidence>
<name>A0A367P7N9_CUPNE</name>
<dbReference type="GO" id="GO:0051287">
    <property type="term" value="F:NAD binding"/>
    <property type="evidence" value="ECO:0007669"/>
    <property type="project" value="InterPro"/>
</dbReference>
<evidence type="ECO:0000256" key="4">
    <source>
        <dbReference type="RuleBase" id="RU003719"/>
    </source>
</evidence>
<reference evidence="7 8" key="1">
    <citation type="submission" date="2018-04" db="EMBL/GenBank/DDBJ databases">
        <title>Cupriavidus necator CR12 genome sequencing and assembly.</title>
        <authorList>
            <person name="Ben Fekih I."/>
            <person name="Mazhar H.S."/>
            <person name="Bello S.K."/>
            <person name="Rensing C."/>
        </authorList>
    </citation>
    <scope>NUCLEOTIDE SEQUENCE [LARGE SCALE GENOMIC DNA]</scope>
    <source>
        <strain evidence="7 8">CR12</strain>
    </source>
</reference>
<accession>A0A367P7N9</accession>
<comment type="similarity">
    <text evidence="4">Belongs to the D-isomer specific 2-hydroxyacid dehydrogenase family.</text>
</comment>